<dbReference type="AlphaFoldDB" id="A0A8H3ZZV7"/>
<proteinExistence type="predicted"/>
<reference evidence="1 2" key="1">
    <citation type="journal article" date="2019" name="Environ. Microbiol.">
        <title>At the nexus of three kingdoms: the genome of the mycorrhizal fungus Gigaspora margarita provides insights into plant, endobacterial and fungal interactions.</title>
        <authorList>
            <person name="Venice F."/>
            <person name="Ghignone S."/>
            <person name="Salvioli di Fossalunga A."/>
            <person name="Amselem J."/>
            <person name="Novero M."/>
            <person name="Xianan X."/>
            <person name="Sedzielewska Toro K."/>
            <person name="Morin E."/>
            <person name="Lipzen A."/>
            <person name="Grigoriev I.V."/>
            <person name="Henrissat B."/>
            <person name="Martin F.M."/>
            <person name="Bonfante P."/>
        </authorList>
    </citation>
    <scope>NUCLEOTIDE SEQUENCE [LARGE SCALE GENOMIC DNA]</scope>
    <source>
        <strain evidence="1 2">BEG34</strain>
    </source>
</reference>
<dbReference type="EMBL" id="WTPW01002547">
    <property type="protein sequence ID" value="KAF0377776.1"/>
    <property type="molecule type" value="Genomic_DNA"/>
</dbReference>
<evidence type="ECO:0000313" key="1">
    <source>
        <dbReference type="EMBL" id="KAF0377776.1"/>
    </source>
</evidence>
<comment type="caution">
    <text evidence="1">The sequence shown here is derived from an EMBL/GenBank/DDBJ whole genome shotgun (WGS) entry which is preliminary data.</text>
</comment>
<dbReference type="OrthoDB" id="2373814at2759"/>
<organism evidence="1 2">
    <name type="scientific">Gigaspora margarita</name>
    <dbReference type="NCBI Taxonomy" id="4874"/>
    <lineage>
        <taxon>Eukaryota</taxon>
        <taxon>Fungi</taxon>
        <taxon>Fungi incertae sedis</taxon>
        <taxon>Mucoromycota</taxon>
        <taxon>Glomeromycotina</taxon>
        <taxon>Glomeromycetes</taxon>
        <taxon>Diversisporales</taxon>
        <taxon>Gigasporaceae</taxon>
        <taxon>Gigaspora</taxon>
    </lineage>
</organism>
<name>A0A8H3ZZV7_GIGMA</name>
<gene>
    <name evidence="1" type="ORF">F8M41_012553</name>
</gene>
<sequence length="91" mass="10276">MSTKETNILVKTVSDDDANRTFIVAAAVRQALSIAGKGQNRKDWEVASKAIMDNQHLTDTERNTILHLLDHKPIVIYVVKLHYFLLSIDKS</sequence>
<evidence type="ECO:0000313" key="2">
    <source>
        <dbReference type="Proteomes" id="UP000439903"/>
    </source>
</evidence>
<protein>
    <submittedName>
        <fullName evidence="1">Uncharacterized protein</fullName>
    </submittedName>
</protein>
<dbReference type="Proteomes" id="UP000439903">
    <property type="component" value="Unassembled WGS sequence"/>
</dbReference>
<keyword evidence="2" id="KW-1185">Reference proteome</keyword>
<accession>A0A8H3ZZV7</accession>